<dbReference type="Gene3D" id="3.40.50.300">
    <property type="entry name" value="P-loop containing nucleotide triphosphate hydrolases"/>
    <property type="match status" value="1"/>
</dbReference>
<sequence length="532" mass="61503">MKKKFNVTGLCLPDKHYMADISERLEEMKGYIEDGDYFTINRARQYGKTTTLNALKRRFENEYMIFLISFEGIEEEVFADAGSFCVRLLGLLYDTIDFGEVIGVPEDIREELYQRSIGDPKDVNFRVLTNLLTRLCRKANKPVVLMVDEVDQAGDYQVFVTFLGCLRDMYLKRDTRPAFRSVILAGVYDIKNLKDKIRPENEHVSNSPWNIASDFDVDMSLSVKNIVQMLEMYEADYHTGMDVSAIAQLIYDYTSGYPFLVSKICKLTDETAAENGKFAGKSEAWTRDGVLSAIQRLLVERNTLFESLTGKVESSPELENMLYTLLFVGKDIPYNADHKAIAAASMCGFVKNRDGNVELANRIFEMRLYNRFLSAEELQNHRIYQESLYDKNQFIAGGYLNMRLILEKFVEHFHDLYADSEETFIEESGRKLFLLYLRPIINGTGNYYVESRTRSMGRTDVIVDYRGEQYIIEIKIWRGKEYHNRGEEQIAGYLEDYHKNKGYMLSFCFNKKKQIGVKELVIGNKTVIEAVV</sequence>
<accession>A0A3R8JMQ8</accession>
<keyword evidence="2" id="KW-1185">Reference proteome</keyword>
<comment type="caution">
    <text evidence="1">The sequence shown here is derived from an EMBL/GenBank/DDBJ whole genome shotgun (WGS) entry which is preliminary data.</text>
</comment>
<organism evidence="1 2">
    <name type="scientific">Schaedlerella arabinosiphila</name>
    <dbReference type="NCBI Taxonomy" id="2044587"/>
    <lineage>
        <taxon>Bacteria</taxon>
        <taxon>Bacillati</taxon>
        <taxon>Bacillota</taxon>
        <taxon>Clostridia</taxon>
        <taxon>Lachnospirales</taxon>
        <taxon>Lachnospiraceae</taxon>
        <taxon>Schaedlerella</taxon>
    </lineage>
</organism>
<keyword evidence="1" id="KW-0067">ATP-binding</keyword>
<protein>
    <submittedName>
        <fullName evidence="1">ATP-binding protein</fullName>
    </submittedName>
</protein>
<reference evidence="1" key="1">
    <citation type="submission" date="2018-10" db="EMBL/GenBank/DDBJ databases">
        <title>Schaedlerella arabinophila gen. nov. sp. nov., isolated from the mouse intestinal tract and comparative analysis with the genome of the closely related altered Schaedler flora strain ASF502.</title>
        <authorList>
            <person name="Miyake S."/>
            <person name="Soh M."/>
            <person name="Seedorf H."/>
        </authorList>
    </citation>
    <scope>NUCLEOTIDE SEQUENCE [LARGE SCALE GENOMIC DNA]</scope>
    <source>
        <strain evidence="1">DSM 106076</strain>
    </source>
</reference>
<dbReference type="GO" id="GO:0005524">
    <property type="term" value="F:ATP binding"/>
    <property type="evidence" value="ECO:0007669"/>
    <property type="project" value="UniProtKB-KW"/>
</dbReference>
<dbReference type="InterPro" id="IPR027417">
    <property type="entry name" value="P-loop_NTPase"/>
</dbReference>
<name>A0A3R8JMQ8_9FIRM</name>
<dbReference type="AlphaFoldDB" id="A0A3R8JMQ8"/>
<evidence type="ECO:0000313" key="1">
    <source>
        <dbReference type="EMBL" id="RRK31905.1"/>
    </source>
</evidence>
<gene>
    <name evidence="1" type="ORF">EBB54_11385</name>
</gene>
<dbReference type="Pfam" id="PF14516">
    <property type="entry name" value="AAA_35"/>
    <property type="match status" value="1"/>
</dbReference>
<dbReference type="SUPFAM" id="SSF52540">
    <property type="entry name" value="P-loop containing nucleoside triphosphate hydrolases"/>
    <property type="match status" value="1"/>
</dbReference>
<dbReference type="EMBL" id="RHJS01000002">
    <property type="protein sequence ID" value="RRK31905.1"/>
    <property type="molecule type" value="Genomic_DNA"/>
</dbReference>
<proteinExistence type="predicted"/>
<dbReference type="Proteomes" id="UP000274920">
    <property type="component" value="Unassembled WGS sequence"/>
</dbReference>
<evidence type="ECO:0000313" key="2">
    <source>
        <dbReference type="Proteomes" id="UP000274920"/>
    </source>
</evidence>
<keyword evidence="1" id="KW-0547">Nucleotide-binding</keyword>